<dbReference type="Proteomes" id="UP001058330">
    <property type="component" value="Chromosome"/>
</dbReference>
<dbReference type="RefSeq" id="WP_258302494.1">
    <property type="nucleotide sequence ID" value="NZ_CP078063.1"/>
</dbReference>
<name>A0ABY5RDT2_HALLR</name>
<gene>
    <name evidence="2" type="ORF">KU306_00020</name>
</gene>
<feature type="region of interest" description="Disordered" evidence="1">
    <location>
        <begin position="1"/>
        <end position="22"/>
    </location>
</feature>
<evidence type="ECO:0000313" key="2">
    <source>
        <dbReference type="EMBL" id="UVE50334.1"/>
    </source>
</evidence>
<protein>
    <submittedName>
        <fullName evidence="2">Uncharacterized protein</fullName>
    </submittedName>
</protein>
<accession>A0ABY5RDT2</accession>
<evidence type="ECO:0000313" key="3">
    <source>
        <dbReference type="Proteomes" id="UP001058330"/>
    </source>
</evidence>
<reference evidence="2" key="1">
    <citation type="submission" date="2021-07" db="EMBL/GenBank/DDBJ databases">
        <title>Studies on halocins as antimicrobial molecules from haloarchaea.</title>
        <authorList>
            <person name="Kumar S."/>
            <person name="Khare S.K."/>
        </authorList>
    </citation>
    <scope>NUCLEOTIDE SEQUENCE</scope>
    <source>
        <strain evidence="2">NCIM 5678</strain>
    </source>
</reference>
<organism evidence="2 3">
    <name type="scientific">Haloferax larsenii</name>
    <dbReference type="NCBI Taxonomy" id="302484"/>
    <lineage>
        <taxon>Archaea</taxon>
        <taxon>Methanobacteriati</taxon>
        <taxon>Methanobacteriota</taxon>
        <taxon>Stenosarchaea group</taxon>
        <taxon>Halobacteria</taxon>
        <taxon>Halobacteriales</taxon>
        <taxon>Haloferacaceae</taxon>
        <taxon>Haloferax</taxon>
    </lineage>
</organism>
<dbReference type="GeneID" id="74527230"/>
<evidence type="ECO:0000256" key="1">
    <source>
        <dbReference type="SAM" id="MobiDB-lite"/>
    </source>
</evidence>
<dbReference type="EMBL" id="CP078063">
    <property type="protein sequence ID" value="UVE50334.1"/>
    <property type="molecule type" value="Genomic_DNA"/>
</dbReference>
<keyword evidence="3" id="KW-1185">Reference proteome</keyword>
<sequence>MSTLPSLPMFDPPASFDPESNDDHDEVRRVAVALRLLKLALGVVASALTITKLLGFL</sequence>
<proteinExistence type="predicted"/>